<evidence type="ECO:0000313" key="2">
    <source>
        <dbReference type="EMBL" id="KAG8370793.1"/>
    </source>
</evidence>
<name>A0AAV6WV11_9LAMI</name>
<keyword evidence="3" id="KW-1185">Reference proteome</keyword>
<sequence>MEGSLYSRSGNLVDGKPGAASGDETLVLLFCLLIFLLTCTIPFPLLVQELARIKSEHNKSSSVIRAAESELTELNGAEMGGEKIF</sequence>
<dbReference type="AlphaFoldDB" id="A0AAV6WV11"/>
<feature type="transmembrane region" description="Helical" evidence="1">
    <location>
        <begin position="26"/>
        <end position="47"/>
    </location>
</feature>
<keyword evidence="1" id="KW-0472">Membrane</keyword>
<proteinExistence type="predicted"/>
<dbReference type="EMBL" id="WHWC01000013">
    <property type="protein sequence ID" value="KAG8370793.1"/>
    <property type="molecule type" value="Genomic_DNA"/>
</dbReference>
<evidence type="ECO:0000256" key="1">
    <source>
        <dbReference type="SAM" id="Phobius"/>
    </source>
</evidence>
<protein>
    <submittedName>
        <fullName evidence="2">Uncharacterized protein</fullName>
    </submittedName>
</protein>
<keyword evidence="1" id="KW-0812">Transmembrane</keyword>
<keyword evidence="1" id="KW-1133">Transmembrane helix</keyword>
<evidence type="ECO:0000313" key="3">
    <source>
        <dbReference type="Proteomes" id="UP000826271"/>
    </source>
</evidence>
<comment type="caution">
    <text evidence="2">The sequence shown here is derived from an EMBL/GenBank/DDBJ whole genome shotgun (WGS) entry which is preliminary data.</text>
</comment>
<dbReference type="Proteomes" id="UP000826271">
    <property type="component" value="Unassembled WGS sequence"/>
</dbReference>
<accession>A0AAV6WV11</accession>
<gene>
    <name evidence="2" type="ORF">BUALT_Bualt13G0020400</name>
</gene>
<organism evidence="2 3">
    <name type="scientific">Buddleja alternifolia</name>
    <dbReference type="NCBI Taxonomy" id="168488"/>
    <lineage>
        <taxon>Eukaryota</taxon>
        <taxon>Viridiplantae</taxon>
        <taxon>Streptophyta</taxon>
        <taxon>Embryophyta</taxon>
        <taxon>Tracheophyta</taxon>
        <taxon>Spermatophyta</taxon>
        <taxon>Magnoliopsida</taxon>
        <taxon>eudicotyledons</taxon>
        <taxon>Gunneridae</taxon>
        <taxon>Pentapetalae</taxon>
        <taxon>asterids</taxon>
        <taxon>lamiids</taxon>
        <taxon>Lamiales</taxon>
        <taxon>Scrophulariaceae</taxon>
        <taxon>Buddlejeae</taxon>
        <taxon>Buddleja</taxon>
    </lineage>
</organism>
<reference evidence="2" key="1">
    <citation type="submission" date="2019-10" db="EMBL/GenBank/DDBJ databases">
        <authorList>
            <person name="Zhang R."/>
            <person name="Pan Y."/>
            <person name="Wang J."/>
            <person name="Ma R."/>
            <person name="Yu S."/>
        </authorList>
    </citation>
    <scope>NUCLEOTIDE SEQUENCE</scope>
    <source>
        <strain evidence="2">LA-IB0</strain>
        <tissue evidence="2">Leaf</tissue>
    </source>
</reference>